<dbReference type="SUPFAM" id="SSF81301">
    <property type="entry name" value="Nucleotidyltransferase"/>
    <property type="match status" value="1"/>
</dbReference>
<dbReference type="SMART" id="SM00954">
    <property type="entry name" value="RelA_SpoT"/>
    <property type="match status" value="1"/>
</dbReference>
<evidence type="ECO:0000313" key="4">
    <source>
        <dbReference type="Proteomes" id="UP000767291"/>
    </source>
</evidence>
<evidence type="ECO:0000256" key="1">
    <source>
        <dbReference type="ARBA" id="ARBA00004976"/>
    </source>
</evidence>
<feature type="domain" description="RelA/SpoT" evidence="2">
    <location>
        <begin position="50"/>
        <end position="186"/>
    </location>
</feature>
<dbReference type="CDD" id="cd05399">
    <property type="entry name" value="NT_Rel-Spo_like"/>
    <property type="match status" value="1"/>
</dbReference>
<gene>
    <name evidence="3" type="ORF">J2Z43_000622</name>
</gene>
<dbReference type="Pfam" id="PF04607">
    <property type="entry name" value="RelA_SpoT"/>
    <property type="match status" value="1"/>
</dbReference>
<sequence>MGLKEFDFIEESIEMLRTMSPALESISDEIKDHFEEILKEKNQEYINLTSRIKSEPSLREKIIRNRYIKKYSEAGDLIDNMSDIIGIRIECRFIEDEAKIYRLFRRHFNKTDDKIYYYNKDNKSIKLKLSEKQPNKQKNGFEIYKIDGVYDYLNKEVNFELQIKSLVNVFWSEIEHKIIYKNNTYLLADKFIKDMMSSIRSNLTMIDGQLLSLYKNFNSNQKFNMNTSKMEMEKLFAKLVYDVFYDKMDSSIGFVVDFKKPCETILNYSFSKKEIEEDDLGEFMLEEFLRLGEIVNKEIDFNEELVFVNEPDFEDDFCKTVGEHFRSRLNTEFPWNLFFRILFEIEQCDNKQDFENFVLYIKENIISVEIKEQLQSYFKEDSDKIVDEIYKCVAESITKIDSVEILYNYNLEKIAFNCGEVVGLICREFDTYEEYTNSKEDLLTSFKEKITQIFE</sequence>
<dbReference type="Proteomes" id="UP000767291">
    <property type="component" value="Unassembled WGS sequence"/>
</dbReference>
<dbReference type="EMBL" id="JAGGJX010000001">
    <property type="protein sequence ID" value="MBP1854232.1"/>
    <property type="molecule type" value="Genomic_DNA"/>
</dbReference>
<reference evidence="3 4" key="1">
    <citation type="submission" date="2021-03" db="EMBL/GenBank/DDBJ databases">
        <title>Genomic Encyclopedia of Type Strains, Phase IV (KMG-IV): sequencing the most valuable type-strain genomes for metagenomic binning, comparative biology and taxonomic classification.</title>
        <authorList>
            <person name="Goeker M."/>
        </authorList>
    </citation>
    <scope>NUCLEOTIDE SEQUENCE [LARGE SCALE GENOMIC DNA]</scope>
    <source>
        <strain evidence="3 4">DSM 1289</strain>
    </source>
</reference>
<dbReference type="InterPro" id="IPR043519">
    <property type="entry name" value="NT_sf"/>
</dbReference>
<dbReference type="PANTHER" id="PTHR41773:SF1">
    <property type="entry name" value="RELA_SPOT DOMAIN-CONTAINING PROTEIN"/>
    <property type="match status" value="1"/>
</dbReference>
<accession>A0ABS4E8G3</accession>
<dbReference type="PANTHER" id="PTHR41773">
    <property type="entry name" value="GTP PYROPHOSPHATASE-RELATED"/>
    <property type="match status" value="1"/>
</dbReference>
<comment type="pathway">
    <text evidence="1">Purine metabolism; ppGpp biosynthesis; ppGpp from GTP: step 1/2.</text>
</comment>
<name>A0ABS4E8G3_9FIRM</name>
<dbReference type="InterPro" id="IPR007685">
    <property type="entry name" value="RelA_SpoT"/>
</dbReference>
<keyword evidence="4" id="KW-1185">Reference proteome</keyword>
<evidence type="ECO:0000313" key="3">
    <source>
        <dbReference type="EMBL" id="MBP1854232.1"/>
    </source>
</evidence>
<dbReference type="Gene3D" id="3.30.460.10">
    <property type="entry name" value="Beta Polymerase, domain 2"/>
    <property type="match status" value="1"/>
</dbReference>
<dbReference type="RefSeq" id="WP_209455782.1">
    <property type="nucleotide sequence ID" value="NZ_BAAACS010000017.1"/>
</dbReference>
<evidence type="ECO:0000259" key="2">
    <source>
        <dbReference type="SMART" id="SM00954"/>
    </source>
</evidence>
<organism evidence="3 4">
    <name type="scientific">Metaclostridioides mangenotii</name>
    <dbReference type="NCBI Taxonomy" id="1540"/>
    <lineage>
        <taxon>Bacteria</taxon>
        <taxon>Bacillati</taxon>
        <taxon>Bacillota</taxon>
        <taxon>Clostridia</taxon>
        <taxon>Peptostreptococcales</taxon>
        <taxon>Peptostreptococcaceae</taxon>
        <taxon>Metaclostridioides</taxon>
    </lineage>
</organism>
<comment type="caution">
    <text evidence="3">The sequence shown here is derived from an EMBL/GenBank/DDBJ whole genome shotgun (WGS) entry which is preliminary data.</text>
</comment>
<protein>
    <submittedName>
        <fullName evidence="3">PpGpp synthetase/RelA/SpoT-type nucleotidyltransferase</fullName>
    </submittedName>
</protein>
<proteinExistence type="predicted"/>